<evidence type="ECO:0000256" key="1">
    <source>
        <dbReference type="ARBA" id="ARBA00004651"/>
    </source>
</evidence>
<dbReference type="PRINTS" id="PR00175">
    <property type="entry name" value="NAALASMPORT"/>
</dbReference>
<feature type="transmembrane region" description="Helical" evidence="8">
    <location>
        <begin position="360"/>
        <end position="381"/>
    </location>
</feature>
<evidence type="ECO:0000256" key="6">
    <source>
        <dbReference type="ARBA" id="ARBA00022989"/>
    </source>
</evidence>
<keyword evidence="5 8" id="KW-0812">Transmembrane</keyword>
<dbReference type="STRING" id="1121301.SAMN02745912_02932"/>
<evidence type="ECO:0000256" key="5">
    <source>
        <dbReference type="ARBA" id="ARBA00022692"/>
    </source>
</evidence>
<dbReference type="AlphaFoldDB" id="A0A1M6REC9"/>
<accession>A0A1M6REC9</accession>
<organism evidence="9 10">
    <name type="scientific">Paramaledivibacter caminithermalis (strain DSM 15212 / CIP 107654 / DViRD3)</name>
    <name type="common">Clostridium caminithermale</name>
    <dbReference type="NCBI Taxonomy" id="1121301"/>
    <lineage>
        <taxon>Bacteria</taxon>
        <taxon>Bacillati</taxon>
        <taxon>Bacillota</taxon>
        <taxon>Clostridia</taxon>
        <taxon>Peptostreptococcales</taxon>
        <taxon>Caminicellaceae</taxon>
        <taxon>Paramaledivibacter</taxon>
    </lineage>
</organism>
<feature type="transmembrane region" description="Helical" evidence="8">
    <location>
        <begin position="220"/>
        <end position="238"/>
    </location>
</feature>
<feature type="transmembrane region" description="Helical" evidence="8">
    <location>
        <begin position="428"/>
        <end position="450"/>
    </location>
</feature>
<proteinExistence type="inferred from homology"/>
<evidence type="ECO:0000256" key="3">
    <source>
        <dbReference type="ARBA" id="ARBA00022448"/>
    </source>
</evidence>
<feature type="transmembrane region" description="Helical" evidence="8">
    <location>
        <begin position="250"/>
        <end position="271"/>
    </location>
</feature>
<comment type="similarity">
    <text evidence="2 8">Belongs to the alanine or glycine:cation symporter (AGCS) (TC 2.A.25) family.</text>
</comment>
<keyword evidence="6 8" id="KW-1133">Transmembrane helix</keyword>
<dbReference type="GO" id="GO:0005886">
    <property type="term" value="C:plasma membrane"/>
    <property type="evidence" value="ECO:0007669"/>
    <property type="project" value="UniProtKB-SubCell"/>
</dbReference>
<evidence type="ECO:0000313" key="9">
    <source>
        <dbReference type="EMBL" id="SHK30718.1"/>
    </source>
</evidence>
<evidence type="ECO:0000256" key="7">
    <source>
        <dbReference type="ARBA" id="ARBA00023136"/>
    </source>
</evidence>
<sequence length="489" mass="54587">MELIINFIADFLWDWPLIVTILSTGIYYTLTCKYFQIKYFKHICKSTLGSSKHIKSDHAKRNDNANGLTTLETFFTVIATTLGVGNIAGVTTAILLGGAGALFWMIVTGMIGMIIKMAEVTLAVYYRDENEDGSFESGPMHYIEKGIGVCMNFSSMHLPIAIFCIGIMSTLFITTQNYHASVAISRNFNIDVVCIAFIYAVILYYSIYKGIKAVSKIFKIMIPIISLIYIGSGILVILRNIHLFFPSIKLILLDAFNINALFGGVAGKGIAEAVRQGVSRAVYSNEAGWGTTPMIHAKANTDHPIKIGFWGAIEVFFDTIIICCTTGIVIVIAMVSGNLSPGDEAVIKAFSMGIGDGAKVIIPIIIFLFGLTTSIGWYSYYETIFRFIHKRSRVNVLPLIKIMKYIYPLPGFLMTLYVSINGVPGKLLWAYSDILAGLPTFINIFAVLILSNKFFDLLEDYELRYIKKVEPEEKIPIFFKEENNEYYNF</sequence>
<dbReference type="OrthoDB" id="9804874at2"/>
<feature type="transmembrane region" description="Helical" evidence="8">
    <location>
        <begin position="147"/>
        <end position="168"/>
    </location>
</feature>
<evidence type="ECO:0000256" key="8">
    <source>
        <dbReference type="RuleBase" id="RU363064"/>
    </source>
</evidence>
<dbReference type="NCBIfam" id="TIGR00835">
    <property type="entry name" value="agcS"/>
    <property type="match status" value="1"/>
</dbReference>
<evidence type="ECO:0000313" key="10">
    <source>
        <dbReference type="Proteomes" id="UP000184465"/>
    </source>
</evidence>
<dbReference type="EMBL" id="FRAG01000045">
    <property type="protein sequence ID" value="SHK30718.1"/>
    <property type="molecule type" value="Genomic_DNA"/>
</dbReference>
<keyword evidence="4 8" id="KW-1003">Cell membrane</keyword>
<dbReference type="Proteomes" id="UP000184465">
    <property type="component" value="Unassembled WGS sequence"/>
</dbReference>
<evidence type="ECO:0000256" key="4">
    <source>
        <dbReference type="ARBA" id="ARBA00022475"/>
    </source>
</evidence>
<feature type="transmembrane region" description="Helical" evidence="8">
    <location>
        <begin position="315"/>
        <end position="340"/>
    </location>
</feature>
<gene>
    <name evidence="9" type="ORF">SAMN02745912_02932</name>
</gene>
<dbReference type="Pfam" id="PF01235">
    <property type="entry name" value="Na_Ala_symp"/>
    <property type="match status" value="1"/>
</dbReference>
<keyword evidence="3 8" id="KW-0813">Transport</keyword>
<feature type="transmembrane region" description="Helical" evidence="8">
    <location>
        <begin position="12"/>
        <end position="30"/>
    </location>
</feature>
<feature type="transmembrane region" description="Helical" evidence="8">
    <location>
        <begin position="402"/>
        <end position="422"/>
    </location>
</feature>
<dbReference type="RefSeq" id="WP_073151667.1">
    <property type="nucleotide sequence ID" value="NZ_FRAG01000045.1"/>
</dbReference>
<dbReference type="InterPro" id="IPR001463">
    <property type="entry name" value="Na/Ala_symport"/>
</dbReference>
<feature type="transmembrane region" description="Helical" evidence="8">
    <location>
        <begin position="188"/>
        <end position="208"/>
    </location>
</feature>
<protein>
    <submittedName>
        <fullName evidence="9">Alanine or glycine:cation symporter, AGCS family</fullName>
    </submittedName>
</protein>
<name>A0A1M6REC9_PARC5</name>
<dbReference type="PANTHER" id="PTHR30330:SF14">
    <property type="entry name" value="SODIUM_AMINO ACID (ALANINE) SYMPORTER"/>
    <property type="match status" value="1"/>
</dbReference>
<dbReference type="GO" id="GO:0005283">
    <property type="term" value="F:amino acid:sodium symporter activity"/>
    <property type="evidence" value="ECO:0007669"/>
    <property type="project" value="InterPro"/>
</dbReference>
<keyword evidence="10" id="KW-1185">Reference proteome</keyword>
<keyword evidence="8" id="KW-0769">Symport</keyword>
<feature type="transmembrane region" description="Helical" evidence="8">
    <location>
        <begin position="102"/>
        <end position="126"/>
    </location>
</feature>
<comment type="subcellular location">
    <subcellularLocation>
        <location evidence="1 8">Cell membrane</location>
        <topology evidence="1 8">Multi-pass membrane protein</topology>
    </subcellularLocation>
</comment>
<feature type="transmembrane region" description="Helical" evidence="8">
    <location>
        <begin position="74"/>
        <end position="96"/>
    </location>
</feature>
<keyword evidence="7 8" id="KW-0472">Membrane</keyword>
<reference evidence="10" key="1">
    <citation type="submission" date="2016-11" db="EMBL/GenBank/DDBJ databases">
        <authorList>
            <person name="Varghese N."/>
            <person name="Submissions S."/>
        </authorList>
    </citation>
    <scope>NUCLEOTIDE SEQUENCE [LARGE SCALE GENOMIC DNA]</scope>
    <source>
        <strain evidence="10">DSM 15212 / CIP 107654 / DViRD3</strain>
    </source>
</reference>
<evidence type="ECO:0000256" key="2">
    <source>
        <dbReference type="ARBA" id="ARBA00009261"/>
    </source>
</evidence>
<dbReference type="PANTHER" id="PTHR30330">
    <property type="entry name" value="AGSS FAMILY TRANSPORTER, SODIUM-ALANINE"/>
    <property type="match status" value="1"/>
</dbReference>